<dbReference type="GeneID" id="31237173"/>
<gene>
    <name evidence="2" type="ORF">ACFPL4_32315</name>
</gene>
<feature type="transmembrane region" description="Helical" evidence="1">
    <location>
        <begin position="92"/>
        <end position="111"/>
    </location>
</feature>
<organism evidence="2 3">
    <name type="scientific">Streptomyces atroolivaceus</name>
    <dbReference type="NCBI Taxonomy" id="66869"/>
    <lineage>
        <taxon>Bacteria</taxon>
        <taxon>Bacillati</taxon>
        <taxon>Actinomycetota</taxon>
        <taxon>Actinomycetes</taxon>
        <taxon>Kitasatosporales</taxon>
        <taxon>Streptomycetaceae</taxon>
        <taxon>Streptomyces</taxon>
    </lineage>
</organism>
<dbReference type="RefSeq" id="WP_033305341.1">
    <property type="nucleotide sequence ID" value="NZ_JBHSJE010000013.1"/>
</dbReference>
<keyword evidence="1" id="KW-1133">Transmembrane helix</keyword>
<name>A0ABV9VGU9_STRAZ</name>
<keyword evidence="3" id="KW-1185">Reference proteome</keyword>
<comment type="caution">
    <text evidence="2">The sequence shown here is derived from an EMBL/GenBank/DDBJ whole genome shotgun (WGS) entry which is preliminary data.</text>
</comment>
<keyword evidence="1" id="KW-0812">Transmembrane</keyword>
<feature type="transmembrane region" description="Helical" evidence="1">
    <location>
        <begin position="123"/>
        <end position="143"/>
    </location>
</feature>
<evidence type="ECO:0000313" key="3">
    <source>
        <dbReference type="Proteomes" id="UP001595908"/>
    </source>
</evidence>
<protein>
    <submittedName>
        <fullName evidence="2">DUF5134 domain-containing protein</fullName>
    </submittedName>
</protein>
<dbReference type="Proteomes" id="UP001595908">
    <property type="component" value="Unassembled WGS sequence"/>
</dbReference>
<evidence type="ECO:0000313" key="2">
    <source>
        <dbReference type="EMBL" id="MFC4982976.1"/>
    </source>
</evidence>
<dbReference type="InterPro" id="IPR033458">
    <property type="entry name" value="DUF5134"/>
</dbReference>
<dbReference type="Pfam" id="PF17197">
    <property type="entry name" value="DUF5134"/>
    <property type="match status" value="1"/>
</dbReference>
<dbReference type="EMBL" id="JBHSJE010000013">
    <property type="protein sequence ID" value="MFC4982976.1"/>
    <property type="molecule type" value="Genomic_DNA"/>
</dbReference>
<proteinExistence type="predicted"/>
<feature type="transmembrane region" description="Helical" evidence="1">
    <location>
        <begin position="62"/>
        <end position="80"/>
    </location>
</feature>
<sequence>MHGPALSGWLLMVLCGATGAYCLLRTRDGTEQERRSARAEALMGFGMAAMAVPAALLTLPQWTWTVYAVVFGAASLRAVVYARGGGHHLHHLVGSLAMVYMAVAMAPGAHVPGGGHTGHAAGAAGGLPVLTGALLVYYALYVLRSAGQLIPAPPHAGAPAVAGHGVVRGQTWGARPELALACRLTMGIAMFAMLLTL</sequence>
<keyword evidence="1" id="KW-0472">Membrane</keyword>
<reference evidence="3" key="1">
    <citation type="journal article" date="2019" name="Int. J. Syst. Evol. Microbiol.">
        <title>The Global Catalogue of Microorganisms (GCM) 10K type strain sequencing project: providing services to taxonomists for standard genome sequencing and annotation.</title>
        <authorList>
            <consortium name="The Broad Institute Genomics Platform"/>
            <consortium name="The Broad Institute Genome Sequencing Center for Infectious Disease"/>
            <person name="Wu L."/>
            <person name="Ma J."/>
        </authorList>
    </citation>
    <scope>NUCLEOTIDE SEQUENCE [LARGE SCALE GENOMIC DNA]</scope>
    <source>
        <strain evidence="3">ICMP 257</strain>
    </source>
</reference>
<accession>A0ABV9VGU9</accession>
<feature type="transmembrane region" description="Helical" evidence="1">
    <location>
        <begin position="6"/>
        <end position="24"/>
    </location>
</feature>
<evidence type="ECO:0000256" key="1">
    <source>
        <dbReference type="SAM" id="Phobius"/>
    </source>
</evidence>
<feature type="transmembrane region" description="Helical" evidence="1">
    <location>
        <begin position="36"/>
        <end position="56"/>
    </location>
</feature>